<evidence type="ECO:0000313" key="1">
    <source>
        <dbReference type="EMBL" id="KAF6125535.1"/>
    </source>
</evidence>
<protein>
    <submittedName>
        <fullName evidence="1">Uncharacterized protein</fullName>
    </submittedName>
</protein>
<sequence>MFMSETANQLQSCHYLKEKTKVPGKTNDGNRLHTLKSVFNFPAQFPPTQKVLKAFGVQGQPGSYQLLGAPTHLAASLLYSQPHSDVSLEWKLAMVGTLTPCNQQPPQSRTGFPWEPVMNAYQCTAARAPGG</sequence>
<dbReference type="Proteomes" id="UP000664940">
    <property type="component" value="Unassembled WGS sequence"/>
</dbReference>
<gene>
    <name evidence="1" type="ORF">HJG60_009952</name>
</gene>
<organism evidence="1 2">
    <name type="scientific">Phyllostomus discolor</name>
    <name type="common">pale spear-nosed bat</name>
    <dbReference type="NCBI Taxonomy" id="89673"/>
    <lineage>
        <taxon>Eukaryota</taxon>
        <taxon>Metazoa</taxon>
        <taxon>Chordata</taxon>
        <taxon>Craniata</taxon>
        <taxon>Vertebrata</taxon>
        <taxon>Euteleostomi</taxon>
        <taxon>Mammalia</taxon>
        <taxon>Eutheria</taxon>
        <taxon>Laurasiatheria</taxon>
        <taxon>Chiroptera</taxon>
        <taxon>Yangochiroptera</taxon>
        <taxon>Phyllostomidae</taxon>
        <taxon>Phyllostominae</taxon>
        <taxon>Phyllostomus</taxon>
    </lineage>
</organism>
<name>A0A834B792_9CHIR</name>
<reference evidence="1 2" key="1">
    <citation type="journal article" date="2020" name="Nature">
        <title>Six reference-quality genomes reveal evolution of bat adaptations.</title>
        <authorList>
            <person name="Jebb D."/>
            <person name="Huang Z."/>
            <person name="Pippel M."/>
            <person name="Hughes G.M."/>
            <person name="Lavrichenko K."/>
            <person name="Devanna P."/>
            <person name="Winkler S."/>
            <person name="Jermiin L.S."/>
            <person name="Skirmuntt E.C."/>
            <person name="Katzourakis A."/>
            <person name="Burkitt-Gray L."/>
            <person name="Ray D.A."/>
            <person name="Sullivan K.A.M."/>
            <person name="Roscito J.G."/>
            <person name="Kirilenko B.M."/>
            <person name="Davalos L.M."/>
            <person name="Corthals A.P."/>
            <person name="Power M.L."/>
            <person name="Jones G."/>
            <person name="Ransome R.D."/>
            <person name="Dechmann D.K.N."/>
            <person name="Locatelli A.G."/>
            <person name="Puechmaille S.J."/>
            <person name="Fedrigo O."/>
            <person name="Jarvis E.D."/>
            <person name="Hiller M."/>
            <person name="Vernes S.C."/>
            <person name="Myers E.W."/>
            <person name="Teeling E.C."/>
        </authorList>
    </citation>
    <scope>NUCLEOTIDE SEQUENCE [LARGE SCALE GENOMIC DNA]</scope>
    <source>
        <strain evidence="1">Bat1K_MPI-CBG_1</strain>
    </source>
</reference>
<dbReference type="EMBL" id="JABVXQ010000002">
    <property type="protein sequence ID" value="KAF6125535.1"/>
    <property type="molecule type" value="Genomic_DNA"/>
</dbReference>
<comment type="caution">
    <text evidence="1">The sequence shown here is derived from an EMBL/GenBank/DDBJ whole genome shotgun (WGS) entry which is preliminary data.</text>
</comment>
<proteinExistence type="predicted"/>
<dbReference type="AlphaFoldDB" id="A0A834B792"/>
<evidence type="ECO:0000313" key="2">
    <source>
        <dbReference type="Proteomes" id="UP000664940"/>
    </source>
</evidence>
<accession>A0A834B792</accession>